<dbReference type="Gene3D" id="3.40.710.10">
    <property type="entry name" value="DD-peptidase/beta-lactamase superfamily"/>
    <property type="match status" value="1"/>
</dbReference>
<keyword evidence="3" id="KW-0378">Hydrolase</keyword>
<dbReference type="Proteomes" id="UP000290204">
    <property type="component" value="Unassembled WGS sequence"/>
</dbReference>
<dbReference type="EMBL" id="SDHW01000001">
    <property type="protein sequence ID" value="RXK61864.1"/>
    <property type="molecule type" value="Genomic_DNA"/>
</dbReference>
<evidence type="ECO:0000313" key="4">
    <source>
        <dbReference type="Proteomes" id="UP000290204"/>
    </source>
</evidence>
<dbReference type="InterPro" id="IPR001466">
    <property type="entry name" value="Beta-lactam-related"/>
</dbReference>
<dbReference type="SUPFAM" id="SSF56601">
    <property type="entry name" value="beta-lactamase/transpeptidase-like"/>
    <property type="match status" value="1"/>
</dbReference>
<feature type="domain" description="Beta-lactamase-related" evidence="2">
    <location>
        <begin position="72"/>
        <end position="364"/>
    </location>
</feature>
<dbReference type="AlphaFoldDB" id="A0A4Q1CM65"/>
<dbReference type="PROSITE" id="PS00146">
    <property type="entry name" value="BETA_LACTAMASE_A"/>
    <property type="match status" value="1"/>
</dbReference>
<dbReference type="InterPro" id="IPR050491">
    <property type="entry name" value="AmpC-like"/>
</dbReference>
<evidence type="ECO:0000313" key="3">
    <source>
        <dbReference type="EMBL" id="RXK61864.1"/>
    </source>
</evidence>
<dbReference type="GO" id="GO:0016787">
    <property type="term" value="F:hydrolase activity"/>
    <property type="evidence" value="ECO:0007669"/>
    <property type="project" value="UniProtKB-KW"/>
</dbReference>
<reference evidence="3 4" key="1">
    <citation type="submission" date="2019-01" db="EMBL/GenBank/DDBJ databases">
        <title>Lacibacter sp. strain TTM-7.</title>
        <authorList>
            <person name="Chen W.-M."/>
        </authorList>
    </citation>
    <scope>NUCLEOTIDE SEQUENCE [LARGE SCALE GENOMIC DNA]</scope>
    <source>
        <strain evidence="3 4">TTM-7</strain>
    </source>
</reference>
<dbReference type="PANTHER" id="PTHR46825">
    <property type="entry name" value="D-ALANYL-D-ALANINE-CARBOXYPEPTIDASE/ENDOPEPTIDASE AMPH"/>
    <property type="match status" value="1"/>
</dbReference>
<dbReference type="PANTHER" id="PTHR46825:SF9">
    <property type="entry name" value="BETA-LACTAMASE-RELATED DOMAIN-CONTAINING PROTEIN"/>
    <property type="match status" value="1"/>
</dbReference>
<dbReference type="InterPro" id="IPR012338">
    <property type="entry name" value="Beta-lactam/transpept-like"/>
</dbReference>
<feature type="chain" id="PRO_5020803820" evidence="1">
    <location>
        <begin position="26"/>
        <end position="387"/>
    </location>
</feature>
<sequence>MTLFKKRTFFSIALISFLAACNSSAHKKTQQENLGYTPTPVAPLPEAQLKEYQRKINNFYDSSLGRTGFNGSILVAKNGYVLFEKYNGFVRLQNKDSITASTPFHIASTSKTFTAMAVLKLAEEGKLNINDSLQKFFPGFPYNGITVKMLLNQRSGLPNYGYYLEKINWDKKQNVTNKDVLQTLISNKPDLANAINRRFNYSNTNFALLALIIEAASGKSYADYLQTTFFTPLQMTNTKVYNHADSATVTPSYMWNGVQEAFTFLDLVYGDKNIYSTVRDLLKWDQALYTNRLFKQSTLDSAFQPYSFERPGIHNYGFGWRMYTLPHDKKIVYHNGWWHGNNSTFYRVLPDSLTIIILGNKFNRNIYRVKPLIESLTDLRFSYEPEE</sequence>
<evidence type="ECO:0000259" key="2">
    <source>
        <dbReference type="Pfam" id="PF00144"/>
    </source>
</evidence>
<gene>
    <name evidence="3" type="ORF">ESA94_02280</name>
</gene>
<dbReference type="OrthoDB" id="9793489at2"/>
<proteinExistence type="predicted"/>
<dbReference type="InterPro" id="IPR023650">
    <property type="entry name" value="Beta-lactam_class-A_AS"/>
</dbReference>
<dbReference type="Pfam" id="PF00144">
    <property type="entry name" value="Beta-lactamase"/>
    <property type="match status" value="1"/>
</dbReference>
<keyword evidence="4" id="KW-1185">Reference proteome</keyword>
<keyword evidence="1" id="KW-0732">Signal</keyword>
<name>A0A4Q1CM65_9BACT</name>
<feature type="signal peptide" evidence="1">
    <location>
        <begin position="1"/>
        <end position="25"/>
    </location>
</feature>
<dbReference type="RefSeq" id="WP_129129236.1">
    <property type="nucleotide sequence ID" value="NZ_SDHW01000001.1"/>
</dbReference>
<protein>
    <submittedName>
        <fullName evidence="3">Class A beta-lactamase-related serine hydrolase</fullName>
    </submittedName>
</protein>
<accession>A0A4Q1CM65</accession>
<dbReference type="PROSITE" id="PS51257">
    <property type="entry name" value="PROKAR_LIPOPROTEIN"/>
    <property type="match status" value="1"/>
</dbReference>
<organism evidence="3 4">
    <name type="scientific">Lacibacter luteus</name>
    <dbReference type="NCBI Taxonomy" id="2508719"/>
    <lineage>
        <taxon>Bacteria</taxon>
        <taxon>Pseudomonadati</taxon>
        <taxon>Bacteroidota</taxon>
        <taxon>Chitinophagia</taxon>
        <taxon>Chitinophagales</taxon>
        <taxon>Chitinophagaceae</taxon>
        <taxon>Lacibacter</taxon>
    </lineage>
</organism>
<comment type="caution">
    <text evidence="3">The sequence shown here is derived from an EMBL/GenBank/DDBJ whole genome shotgun (WGS) entry which is preliminary data.</text>
</comment>
<evidence type="ECO:0000256" key="1">
    <source>
        <dbReference type="SAM" id="SignalP"/>
    </source>
</evidence>